<feature type="non-terminal residue" evidence="2">
    <location>
        <position position="108"/>
    </location>
</feature>
<feature type="compositionally biased region" description="Basic and acidic residues" evidence="1">
    <location>
        <begin position="96"/>
        <end position="108"/>
    </location>
</feature>
<proteinExistence type="predicted"/>
<name>A0A6J4Q7F3_9ACTN</name>
<evidence type="ECO:0000313" key="2">
    <source>
        <dbReference type="EMBL" id="CAA9430026.1"/>
    </source>
</evidence>
<sequence length="108" mass="12456">GPPGTTPRPRPGASVRPRPRRLLRAGHPDGKPDLHGGPTPLTRRRTAPHRQGGRRRHARRGPRGRRALRPQRRGRRREGRRPGQPARRREGHRLRRLDPRLQRSPDVL</sequence>
<feature type="compositionally biased region" description="Pro residues" evidence="1">
    <location>
        <begin position="1"/>
        <end position="10"/>
    </location>
</feature>
<feature type="non-terminal residue" evidence="2">
    <location>
        <position position="1"/>
    </location>
</feature>
<organism evidence="2">
    <name type="scientific">uncultured Rubrobacteraceae bacterium</name>
    <dbReference type="NCBI Taxonomy" id="349277"/>
    <lineage>
        <taxon>Bacteria</taxon>
        <taxon>Bacillati</taxon>
        <taxon>Actinomycetota</taxon>
        <taxon>Rubrobacteria</taxon>
        <taxon>Rubrobacterales</taxon>
        <taxon>Rubrobacteraceae</taxon>
        <taxon>environmental samples</taxon>
    </lineage>
</organism>
<reference evidence="2" key="1">
    <citation type="submission" date="2020-02" db="EMBL/GenBank/DDBJ databases">
        <authorList>
            <person name="Meier V. D."/>
        </authorList>
    </citation>
    <scope>NUCLEOTIDE SEQUENCE</scope>
    <source>
        <strain evidence="2">AVDCRST_MAG55</strain>
    </source>
</reference>
<feature type="compositionally biased region" description="Basic residues" evidence="1">
    <location>
        <begin position="42"/>
        <end position="79"/>
    </location>
</feature>
<accession>A0A6J4Q7F3</accession>
<protein>
    <submittedName>
        <fullName evidence="2">Uncharacterized protein</fullName>
    </submittedName>
</protein>
<dbReference type="AlphaFoldDB" id="A0A6J4Q7F3"/>
<evidence type="ECO:0000256" key="1">
    <source>
        <dbReference type="SAM" id="MobiDB-lite"/>
    </source>
</evidence>
<feature type="region of interest" description="Disordered" evidence="1">
    <location>
        <begin position="1"/>
        <end position="108"/>
    </location>
</feature>
<gene>
    <name evidence="2" type="ORF">AVDCRST_MAG55-2590</name>
</gene>
<dbReference type="EMBL" id="CADCUZ010000127">
    <property type="protein sequence ID" value="CAA9430026.1"/>
    <property type="molecule type" value="Genomic_DNA"/>
</dbReference>